<feature type="region of interest" description="Disordered" evidence="2">
    <location>
        <begin position="1367"/>
        <end position="1434"/>
    </location>
</feature>
<sequence length="1817" mass="208014">MYTCNKPKVQNIDKIIYFRQGNVNSREKEKANMDISEETCKTPVELYRRKINDNLKILNMKATNVIQDSLLGVENICNKVRECLKEDPSCIISNDNYMDTCGRGDIMEHAHENKIGCATYEAQKTCLPRSPNIPASEKSKKVSPNKKINIARRKGEGNSETIPVNFKNKPGTQPNSTSSSTEKKVSSNQKRELNLNSLDETEKAMEPLRKCEKRKRPMTKTKKLQPCTESQAPESKQIKNTSGGIQAKVQLGKIEKDYEKVVKSLEMVEQMMASISRKMSNSEKIPQATMEIEEKPEIGEEVNSLENEMKELPKTGESQAIYKNKPCRKKKIVDKHWVNEMIKRKKERNLKGRDCEEEKVQSSQDTQKMECSIEDSEIMQETFQKCKIMNQSPKAKISDSVTDLDTLIDNAVHELGNLVTDFDISQNSSDASFRLTTVNDAKNIYEEYLQNTSSSNVSETVPEEDVPKFKISKSFQELKESYLRENRRQIRNIGLKKKEGMSSSEERLEKNTLCNGDQIKVIGSLTSQVSWNENKSYICKNGSPDEEIINNKIKVTGADIASKLPKCKIKEEKEDIITISMPYDKNFRSCSKSKKNIPKIQTVNTEKLDDDTIQITVTLKEDAKDRKKKKIYSDYHRDKNNVEHELENDLLSENEFCECNEDFDTSGNDDTLLNEEYQMDKNEKNSTEELNFENHKENIPTNQKLLEDGENSPLSSENTTENSSTRNKLSVGTDKDLTSSESASSSQLWNEMTRFEGKLIDPMKQISLQCKKMIGDLVVEEDNICLKRLMKGFFNSELIYSTVSKYKRCRLCPLVQDPYIKEIEPIVHRKMAVPDLHDRMELQIQQTDSFHGFLNLMDKNRRKTLIKNAEKQDHNYRCQMKACFRKKYPFKVVTASVPTNCETKMRDKKDPEKKYINSLWFSPKDFKLRRNSRIFNEKRLEMYCQSLHRGPLIPKCKCKEEVSRENKRASNYNILVRSGTPLCRRPNTPTRWVHPHYLMSPRDPQRARLRHCDILDDLTLKDLAPFNAEYSSLNEKTETQRLEDSLIFKLANSEDMGDAEENLMHLITPKLSSTEMECNMCKQKLKSQRRYRKGQKPLKKSGNTTPKNDDLQTLSPKAAAQLLIQNIGEIKSKKGSPKSQASEKCLALQKDVKNKRSMKSIGKNSKKALTKDSKSYIYQKIEENLVKNILCNQTTIPIIEFAQTSLSADPSSTVKSKNSFRRVEAFHTVLKIPEFHPKSNWGNTTVNKLFPYINDPENKVFQNITVLPVKVLYENESLNDTTKNNVEHVCGDSIDNDTPCDHQETCTIDKEKYSTVDDCSAMKMKGSKKRLGTPRCTKPYHNQDSKKRISSPTRLIGISSPVSETQHSIEIPCGPNCQNDTGANRGITKITPKPRTRRSNSLGKSIEIENGDFKNSDSQLPHKRSYNPNPWKPCSRIPDPLPFAKYPIRIKSKDNKHNQMQPSKIASAGKITVKEEDSCGNCANAYNMINKLREKCVNGSKRSPTSHLSRESSQSQILVNKDKKIKFDIKPTKVFYEIDDKSNNKCQNIRASRSHSSSPSHKTMVDHLCALRSRNVKLQGSIQKAINIIEEKMVDVLSTKDRNSKKKTIERMEKEINNVLKMINEQSYKITETGGDFNSRCQEGVFTQPQKYYSNEEPELSKHLVDTPHFAPVVPNTAVYSVILQNEDRPPIDTKTPLMDSTSTKKTNTTRKRATSKLIKLQARPSTVEEEESKSTPSEDSFQISDIAEKVQNKENNSVNLPECEELKQERKLCCRYLEKYPLAITGSQASQSPLVSYPTPIPPITYENLRHKHKKQ</sequence>
<name>A0AAW1U5V6_9CUCU</name>
<feature type="compositionally biased region" description="Basic and acidic residues" evidence="2">
    <location>
        <begin position="200"/>
        <end position="210"/>
    </location>
</feature>
<feature type="compositionally biased region" description="Low complexity" evidence="2">
    <location>
        <begin position="711"/>
        <end position="725"/>
    </location>
</feature>
<feature type="compositionally biased region" description="Polar residues" evidence="2">
    <location>
        <begin position="1500"/>
        <end position="1517"/>
    </location>
</feature>
<feature type="compositionally biased region" description="Basic residues" evidence="2">
    <location>
        <begin position="1084"/>
        <end position="1099"/>
    </location>
</feature>
<feature type="region of interest" description="Disordered" evidence="2">
    <location>
        <begin position="684"/>
        <end position="746"/>
    </location>
</feature>
<feature type="compositionally biased region" description="Polar residues" evidence="2">
    <location>
        <begin position="1735"/>
        <end position="1744"/>
    </location>
</feature>
<feature type="compositionally biased region" description="Polar residues" evidence="2">
    <location>
        <begin position="227"/>
        <end position="241"/>
    </location>
</feature>
<keyword evidence="4" id="KW-1185">Reference proteome</keyword>
<feature type="compositionally biased region" description="Basic residues" evidence="2">
    <location>
        <begin position="211"/>
        <end position="223"/>
    </location>
</feature>
<comment type="caution">
    <text evidence="3">The sequence shown here is derived from an EMBL/GenBank/DDBJ whole genome shotgun (WGS) entry which is preliminary data.</text>
</comment>
<feature type="region of interest" description="Disordered" evidence="2">
    <location>
        <begin position="129"/>
        <end position="241"/>
    </location>
</feature>
<protein>
    <submittedName>
        <fullName evidence="3">Uncharacterized protein</fullName>
    </submittedName>
</protein>
<feature type="compositionally biased region" description="Basic and acidic residues" evidence="2">
    <location>
        <begin position="684"/>
        <end position="698"/>
    </location>
</feature>
<evidence type="ECO:0000313" key="3">
    <source>
        <dbReference type="EMBL" id="KAK9876024.1"/>
    </source>
</evidence>
<dbReference type="EMBL" id="JARQZJ010000035">
    <property type="protein sequence ID" value="KAK9876024.1"/>
    <property type="molecule type" value="Genomic_DNA"/>
</dbReference>
<reference evidence="3 4" key="1">
    <citation type="submission" date="2023-03" db="EMBL/GenBank/DDBJ databases">
        <title>Genome insight into feeding habits of ladybird beetles.</title>
        <authorList>
            <person name="Li H.-S."/>
            <person name="Huang Y.-H."/>
            <person name="Pang H."/>
        </authorList>
    </citation>
    <scope>NUCLEOTIDE SEQUENCE [LARGE SCALE GENOMIC DNA]</scope>
    <source>
        <strain evidence="3">SYSU_2023b</strain>
        <tissue evidence="3">Whole body</tissue>
    </source>
</reference>
<evidence type="ECO:0000256" key="2">
    <source>
        <dbReference type="SAM" id="MobiDB-lite"/>
    </source>
</evidence>
<proteinExistence type="predicted"/>
<evidence type="ECO:0000313" key="4">
    <source>
        <dbReference type="Proteomes" id="UP001431783"/>
    </source>
</evidence>
<accession>A0AAW1U5V6</accession>
<feature type="coiled-coil region" evidence="1">
    <location>
        <begin position="1602"/>
        <end position="1629"/>
    </location>
</feature>
<dbReference type="Proteomes" id="UP001431783">
    <property type="component" value="Unassembled WGS sequence"/>
</dbReference>
<organism evidence="3 4">
    <name type="scientific">Henosepilachna vigintioctopunctata</name>
    <dbReference type="NCBI Taxonomy" id="420089"/>
    <lineage>
        <taxon>Eukaryota</taxon>
        <taxon>Metazoa</taxon>
        <taxon>Ecdysozoa</taxon>
        <taxon>Arthropoda</taxon>
        <taxon>Hexapoda</taxon>
        <taxon>Insecta</taxon>
        <taxon>Pterygota</taxon>
        <taxon>Neoptera</taxon>
        <taxon>Endopterygota</taxon>
        <taxon>Coleoptera</taxon>
        <taxon>Polyphaga</taxon>
        <taxon>Cucujiformia</taxon>
        <taxon>Coccinelloidea</taxon>
        <taxon>Coccinellidae</taxon>
        <taxon>Epilachninae</taxon>
        <taxon>Epilachnini</taxon>
        <taxon>Henosepilachna</taxon>
    </lineage>
</organism>
<feature type="compositionally biased region" description="Polar residues" evidence="2">
    <location>
        <begin position="1101"/>
        <end position="1113"/>
    </location>
</feature>
<gene>
    <name evidence="3" type="ORF">WA026_011140</name>
</gene>
<evidence type="ECO:0000256" key="1">
    <source>
        <dbReference type="SAM" id="Coils"/>
    </source>
</evidence>
<feature type="region of interest" description="Disordered" evidence="2">
    <location>
        <begin position="1790"/>
        <end position="1817"/>
    </location>
</feature>
<keyword evidence="1" id="KW-0175">Coiled coil</keyword>
<feature type="region of interest" description="Disordered" evidence="2">
    <location>
        <begin position="1689"/>
        <end position="1744"/>
    </location>
</feature>
<feature type="region of interest" description="Disordered" evidence="2">
    <location>
        <begin position="1498"/>
        <end position="1517"/>
    </location>
</feature>
<feature type="region of interest" description="Disordered" evidence="2">
    <location>
        <begin position="1330"/>
        <end position="1349"/>
    </location>
</feature>
<feature type="compositionally biased region" description="Basic residues" evidence="2">
    <location>
        <begin position="141"/>
        <end position="152"/>
    </location>
</feature>
<feature type="compositionally biased region" description="Basic and acidic residues" evidence="2">
    <location>
        <begin position="181"/>
        <end position="193"/>
    </location>
</feature>
<feature type="region of interest" description="Disordered" evidence="2">
    <location>
        <begin position="1084"/>
        <end position="1113"/>
    </location>
</feature>